<evidence type="ECO:0000313" key="3">
    <source>
        <dbReference type="EMBL" id="OWF53120.1"/>
    </source>
</evidence>
<dbReference type="SMART" id="SM00612">
    <property type="entry name" value="Kelch"/>
    <property type="match status" value="3"/>
</dbReference>
<dbReference type="AlphaFoldDB" id="A0A210QWJ5"/>
<dbReference type="Pfam" id="PF24681">
    <property type="entry name" value="Kelch_KLHDC2_KLHL20_DRC7"/>
    <property type="match status" value="1"/>
</dbReference>
<evidence type="ECO:0000256" key="1">
    <source>
        <dbReference type="ARBA" id="ARBA00022441"/>
    </source>
</evidence>
<keyword evidence="1" id="KW-0880">Kelch repeat</keyword>
<comment type="caution">
    <text evidence="3">The sequence shown here is derived from an EMBL/GenBank/DDBJ whole genome shotgun (WGS) entry which is preliminary data.</text>
</comment>
<proteinExistence type="predicted"/>
<dbReference type="InterPro" id="IPR015915">
    <property type="entry name" value="Kelch-typ_b-propeller"/>
</dbReference>
<dbReference type="InterPro" id="IPR006652">
    <property type="entry name" value="Kelch_1"/>
</dbReference>
<dbReference type="Gene3D" id="2.120.10.80">
    <property type="entry name" value="Kelch-type beta propeller"/>
    <property type="match status" value="1"/>
</dbReference>
<evidence type="ECO:0000256" key="2">
    <source>
        <dbReference type="ARBA" id="ARBA00022737"/>
    </source>
</evidence>
<reference evidence="3 4" key="1">
    <citation type="journal article" date="2017" name="Nat. Ecol. Evol.">
        <title>Scallop genome provides insights into evolution of bilaterian karyotype and development.</title>
        <authorList>
            <person name="Wang S."/>
            <person name="Zhang J."/>
            <person name="Jiao W."/>
            <person name="Li J."/>
            <person name="Xun X."/>
            <person name="Sun Y."/>
            <person name="Guo X."/>
            <person name="Huan P."/>
            <person name="Dong B."/>
            <person name="Zhang L."/>
            <person name="Hu X."/>
            <person name="Sun X."/>
            <person name="Wang J."/>
            <person name="Zhao C."/>
            <person name="Wang Y."/>
            <person name="Wang D."/>
            <person name="Huang X."/>
            <person name="Wang R."/>
            <person name="Lv J."/>
            <person name="Li Y."/>
            <person name="Zhang Z."/>
            <person name="Liu B."/>
            <person name="Lu W."/>
            <person name="Hui Y."/>
            <person name="Liang J."/>
            <person name="Zhou Z."/>
            <person name="Hou R."/>
            <person name="Li X."/>
            <person name="Liu Y."/>
            <person name="Li H."/>
            <person name="Ning X."/>
            <person name="Lin Y."/>
            <person name="Zhao L."/>
            <person name="Xing Q."/>
            <person name="Dou J."/>
            <person name="Li Y."/>
            <person name="Mao J."/>
            <person name="Guo H."/>
            <person name="Dou H."/>
            <person name="Li T."/>
            <person name="Mu C."/>
            <person name="Jiang W."/>
            <person name="Fu Q."/>
            <person name="Fu X."/>
            <person name="Miao Y."/>
            <person name="Liu J."/>
            <person name="Yu Q."/>
            <person name="Li R."/>
            <person name="Liao H."/>
            <person name="Li X."/>
            <person name="Kong Y."/>
            <person name="Jiang Z."/>
            <person name="Chourrout D."/>
            <person name="Li R."/>
            <person name="Bao Z."/>
        </authorList>
    </citation>
    <scope>NUCLEOTIDE SEQUENCE [LARGE SCALE GENOMIC DNA]</scope>
    <source>
        <strain evidence="3 4">PY_sf001</strain>
    </source>
</reference>
<dbReference type="PANTHER" id="PTHR45632:SF3">
    <property type="entry name" value="KELCH-LIKE PROTEIN 32"/>
    <property type="match status" value="1"/>
</dbReference>
<keyword evidence="4" id="KW-1185">Reference proteome</keyword>
<dbReference type="PANTHER" id="PTHR45632">
    <property type="entry name" value="LD33804P"/>
    <property type="match status" value="1"/>
</dbReference>
<dbReference type="SUPFAM" id="SSF117281">
    <property type="entry name" value="Kelch motif"/>
    <property type="match status" value="1"/>
</dbReference>
<organism evidence="3 4">
    <name type="scientific">Mizuhopecten yessoensis</name>
    <name type="common">Japanese scallop</name>
    <name type="synonym">Patinopecten yessoensis</name>
    <dbReference type="NCBI Taxonomy" id="6573"/>
    <lineage>
        <taxon>Eukaryota</taxon>
        <taxon>Metazoa</taxon>
        <taxon>Spiralia</taxon>
        <taxon>Lophotrochozoa</taxon>
        <taxon>Mollusca</taxon>
        <taxon>Bivalvia</taxon>
        <taxon>Autobranchia</taxon>
        <taxon>Pteriomorphia</taxon>
        <taxon>Pectinida</taxon>
        <taxon>Pectinoidea</taxon>
        <taxon>Pectinidae</taxon>
        <taxon>Mizuhopecten</taxon>
    </lineage>
</organism>
<dbReference type="PRINTS" id="PR00501">
    <property type="entry name" value="KELCHREPEAT"/>
</dbReference>
<gene>
    <name evidence="3" type="ORF">KP79_PYT09554</name>
</gene>
<dbReference type="OrthoDB" id="45365at2759"/>
<accession>A0A210QWJ5</accession>
<name>A0A210QWJ5_MIZYE</name>
<protein>
    <submittedName>
        <fullName evidence="3">Kelch-like protein 10</fullName>
    </submittedName>
</protein>
<evidence type="ECO:0000313" key="4">
    <source>
        <dbReference type="Proteomes" id="UP000242188"/>
    </source>
</evidence>
<dbReference type="Proteomes" id="UP000242188">
    <property type="component" value="Unassembled WGS sequence"/>
</dbReference>
<keyword evidence="2" id="KW-0677">Repeat</keyword>
<dbReference type="STRING" id="6573.A0A210QWJ5"/>
<dbReference type="EMBL" id="NEDP02001506">
    <property type="protein sequence ID" value="OWF53120.1"/>
    <property type="molecule type" value="Genomic_DNA"/>
</dbReference>
<sequence length="313" mass="35459">MDDAILGMKSYDFIFLFNKTSGSPRVQYFMVDPWTKTRIFPKCNSIVFNKLTHLVGFRPVVLDGCLYIIGGKDWESGQYRANTWRYDPASGRWSGRASLLEARCRHTADVLNGCIYVTGGEINGGGVTDLCESYDPVLNTWTAINCLPRPRADHAACVNDGSLYVSGGISNLKHQCSNVFWVYDAVANEWDEPIQGVILPHEREKHNMVSVGKYIYVVSGRGFDQETWSEKDESAICSFNTRSKGDTRRETCWDVFHPNIFNPRANAGAIMLGPHLYLIGGKSFQKDCDVRTVECYNVKKHTKRQNENWRENA</sequence>